<dbReference type="EMBL" id="LCOJ01000006">
    <property type="protein sequence ID" value="KKU75703.1"/>
    <property type="molecule type" value="Genomic_DNA"/>
</dbReference>
<proteinExistence type="predicted"/>
<evidence type="ECO:0008006" key="3">
    <source>
        <dbReference type="Google" id="ProtNLM"/>
    </source>
</evidence>
<evidence type="ECO:0000313" key="2">
    <source>
        <dbReference type="Proteomes" id="UP000034879"/>
    </source>
</evidence>
<protein>
    <recommendedName>
        <fullName evidence="3">Caib/baif family protein</fullName>
    </recommendedName>
</protein>
<dbReference type="AlphaFoldDB" id="A0A0G1VC34"/>
<gene>
    <name evidence="1" type="ORF">UY01_C0006G0032</name>
</gene>
<accession>A0A0G1VC34</accession>
<organism evidence="1 2">
    <name type="scientific">Candidatus Nomurabacteria bacterium GW2011_GWB1_47_6</name>
    <dbReference type="NCBI Taxonomy" id="1618749"/>
    <lineage>
        <taxon>Bacteria</taxon>
        <taxon>Candidatus Nomuraibacteriota</taxon>
    </lineage>
</organism>
<name>A0A0G1VC34_9BACT</name>
<sequence length="575" mass="67657">MESETQSCKNCKKDFTIEPEDFKYYEKIKVPPPTWCPECRLRRRLVFLNHRSLYRRSCDMCAKSMISMYDVGTSFSVYCPDCYWSDKWDAREYGQEYDFSIPFFEQYEKLEKRIPHLSLMGLHSTWVNSDYNNYAGYLRNCYLLFNSDYSENCIYGSEVESSKECVDNIMIDSCELCYEGTNLIRCYGTRFSRDCEDCQNVWFSKNCANCSDCVGCINLRNKKFNIFNVQYSKEAYLQKMKEFKLNFHEGVLALKAETEKFFEKFPQKFIHGRKNDNVSGDYINQSKNVRDTYIALGARDCRYCMWLIVAPNKDCYDYTQFGDNAELIYESLVCGGGVSNIKFSRSCVDTCSDIQYSFNCYSASHMFGCSNIQRGNSYCILNKQYSKDEYENLLPKVIEHMRSTKEYGQFFPEKLSPFAYNETMAQEHFPLTKEEAIAVNYQWKEGPERNYKIEVQAEDIPGTAEKLENSIVNKVIECAHKGKCNEQCTEAFKIIENEIRFYKKMNLPPPRLCPNCRHYQRSKYRNPIKLWHRQCMCNQQGHIHEGNCQNNFETTYAPNIAEAIYCETCYQAEFL</sequence>
<evidence type="ECO:0000313" key="1">
    <source>
        <dbReference type="EMBL" id="KKU75703.1"/>
    </source>
</evidence>
<dbReference type="Proteomes" id="UP000034879">
    <property type="component" value="Unassembled WGS sequence"/>
</dbReference>
<comment type="caution">
    <text evidence="1">The sequence shown here is derived from an EMBL/GenBank/DDBJ whole genome shotgun (WGS) entry which is preliminary data.</text>
</comment>
<reference evidence="1" key="1">
    <citation type="journal article" date="2015" name="Nature">
        <title>rRNA introns, odd ribosomes, and small enigmatic genomes across a large radiation of phyla.</title>
        <authorList>
            <person name="Brown C.T."/>
            <person name="Hug L.A."/>
            <person name="Thomas B.C."/>
            <person name="Sharon I."/>
            <person name="Castelle C.J."/>
            <person name="Singh A."/>
            <person name="Wilkins M.J."/>
            <person name="Williams K.H."/>
            <person name="Banfield J.F."/>
        </authorList>
    </citation>
    <scope>NUCLEOTIDE SEQUENCE [LARGE SCALE GENOMIC DNA]</scope>
</reference>